<dbReference type="GO" id="GO:0043565">
    <property type="term" value="F:sequence-specific DNA binding"/>
    <property type="evidence" value="ECO:0007669"/>
    <property type="project" value="InterPro"/>
</dbReference>
<gene>
    <name evidence="8" type="ORF">FPZ49_21490</name>
</gene>
<feature type="modified residue" description="4-aspartylphosphate" evidence="4">
    <location>
        <position position="55"/>
    </location>
</feature>
<evidence type="ECO:0000256" key="1">
    <source>
        <dbReference type="ARBA" id="ARBA00023015"/>
    </source>
</evidence>
<dbReference type="SMART" id="SM00342">
    <property type="entry name" value="HTH_ARAC"/>
    <property type="match status" value="1"/>
</dbReference>
<dbReference type="OrthoDB" id="9794370at2"/>
<organism evidence="8 9">
    <name type="scientific">Paenibacillus cremeus</name>
    <dbReference type="NCBI Taxonomy" id="2163881"/>
    <lineage>
        <taxon>Bacteria</taxon>
        <taxon>Bacillati</taxon>
        <taxon>Bacillota</taxon>
        <taxon>Bacilli</taxon>
        <taxon>Bacillales</taxon>
        <taxon>Paenibacillaceae</taxon>
        <taxon>Paenibacillus</taxon>
    </lineage>
</organism>
<evidence type="ECO:0000259" key="7">
    <source>
        <dbReference type="PROSITE" id="PS50887"/>
    </source>
</evidence>
<dbReference type="InterPro" id="IPR001789">
    <property type="entry name" value="Sig_transdc_resp-reg_receiver"/>
</dbReference>
<dbReference type="EMBL" id="VNJI01000030">
    <property type="protein sequence ID" value="TVY07884.1"/>
    <property type="molecule type" value="Genomic_DNA"/>
</dbReference>
<evidence type="ECO:0000313" key="9">
    <source>
        <dbReference type="Proteomes" id="UP000317036"/>
    </source>
</evidence>
<keyword evidence="9" id="KW-1185">Reference proteome</keyword>
<dbReference type="CDD" id="cd17536">
    <property type="entry name" value="REC_YesN-like"/>
    <property type="match status" value="1"/>
</dbReference>
<sequence length="543" mass="62328">MLKVIIVDDDAVSRTDLKTMIDWEREGFYIMGDAHNGNHAIQLIQKDPPDLVITDINMPGLNGIGLIEYLEQTLPQVKIIALSAYDDFDYVRQSMKNGAMDYVLKHRLDAKFLIDILNIVKRSIFSYRSELDRQSDIHKELKTSKAVLQQQFILKLLEGGISEGEEIVHKLSGFEMKLESENLMVTVAEIDDFRLLEDKFTSKEVDVLLQAFMEISKAILTDWEKSVIVPMAKGRFAIIFSLGHLKSTMYVYNALYTCLNRIRSEIKKYLNITACFGVSKVCAEITQLPQAYKQADAILKDKFYKGKNGIFIESTPPSKNDSFFCLDIKDEKAIYAALRNSDEKDLMKRLDDIFDKIASQRLGSQSTQMICAELINIVNKVCKDTGMEISKLYTSEDIPYNLIQKYETLMDIKAWIVNLYNQLLIMLKLMKLGSGLSDITKKAVEYIHRNYGSDFSLKDAADFAGASSSYISRLFREECRMGFAEYLTHVRVEHAKQWIENGDLKLKEIVSRVGFNNYNYFFKVFKEVTGMTPLEYETHIKNL</sequence>
<dbReference type="SUPFAM" id="SSF46689">
    <property type="entry name" value="Homeodomain-like"/>
    <property type="match status" value="2"/>
</dbReference>
<dbReference type="SMART" id="SM00448">
    <property type="entry name" value="REC"/>
    <property type="match status" value="1"/>
</dbReference>
<evidence type="ECO:0000313" key="8">
    <source>
        <dbReference type="EMBL" id="TVY07884.1"/>
    </source>
</evidence>
<dbReference type="InterPro" id="IPR043128">
    <property type="entry name" value="Rev_trsase/Diguanyl_cyclase"/>
</dbReference>
<keyword evidence="2" id="KW-0238">DNA-binding</keyword>
<dbReference type="GO" id="GO:0003700">
    <property type="term" value="F:DNA-binding transcription factor activity"/>
    <property type="evidence" value="ECO:0007669"/>
    <property type="project" value="InterPro"/>
</dbReference>
<dbReference type="PANTHER" id="PTHR43280:SF2">
    <property type="entry name" value="HTH-TYPE TRANSCRIPTIONAL REGULATOR EXSA"/>
    <property type="match status" value="1"/>
</dbReference>
<accession>A0A559K6Y8</accession>
<dbReference type="RefSeq" id="WP_144850754.1">
    <property type="nucleotide sequence ID" value="NZ_VNJI01000030.1"/>
</dbReference>
<feature type="domain" description="GGDEF" evidence="7">
    <location>
        <begin position="181"/>
        <end position="315"/>
    </location>
</feature>
<dbReference type="InterPro" id="IPR009057">
    <property type="entry name" value="Homeodomain-like_sf"/>
</dbReference>
<dbReference type="Pfam" id="PF00072">
    <property type="entry name" value="Response_reg"/>
    <property type="match status" value="1"/>
</dbReference>
<dbReference type="InterPro" id="IPR018060">
    <property type="entry name" value="HTH_AraC"/>
</dbReference>
<dbReference type="SUPFAM" id="SSF52172">
    <property type="entry name" value="CheY-like"/>
    <property type="match status" value="1"/>
</dbReference>
<comment type="caution">
    <text evidence="8">The sequence shown here is derived from an EMBL/GenBank/DDBJ whole genome shotgun (WGS) entry which is preliminary data.</text>
</comment>
<dbReference type="InterPro" id="IPR000160">
    <property type="entry name" value="GGDEF_dom"/>
</dbReference>
<protein>
    <submittedName>
        <fullName evidence="8">Response regulator</fullName>
    </submittedName>
</protein>
<dbReference type="Gene3D" id="3.40.50.2300">
    <property type="match status" value="1"/>
</dbReference>
<dbReference type="InterPro" id="IPR029787">
    <property type="entry name" value="Nucleotide_cyclase"/>
</dbReference>
<dbReference type="PANTHER" id="PTHR43280">
    <property type="entry name" value="ARAC-FAMILY TRANSCRIPTIONAL REGULATOR"/>
    <property type="match status" value="1"/>
</dbReference>
<dbReference type="InterPro" id="IPR011006">
    <property type="entry name" value="CheY-like_superfamily"/>
</dbReference>
<dbReference type="AlphaFoldDB" id="A0A559K6Y8"/>
<dbReference type="PROSITE" id="PS01124">
    <property type="entry name" value="HTH_ARAC_FAMILY_2"/>
    <property type="match status" value="1"/>
</dbReference>
<reference evidence="8 9" key="1">
    <citation type="submission" date="2019-07" db="EMBL/GenBank/DDBJ databases">
        <authorList>
            <person name="Kim J."/>
        </authorList>
    </citation>
    <scope>NUCLEOTIDE SEQUENCE [LARGE SCALE GENOMIC DNA]</scope>
    <source>
        <strain evidence="8 9">JC52</strain>
    </source>
</reference>
<dbReference type="Gene3D" id="1.10.10.60">
    <property type="entry name" value="Homeodomain-like"/>
    <property type="match status" value="2"/>
</dbReference>
<evidence type="ECO:0000256" key="3">
    <source>
        <dbReference type="ARBA" id="ARBA00023163"/>
    </source>
</evidence>
<evidence type="ECO:0000256" key="2">
    <source>
        <dbReference type="ARBA" id="ARBA00023125"/>
    </source>
</evidence>
<feature type="domain" description="Response regulatory" evidence="6">
    <location>
        <begin position="3"/>
        <end position="120"/>
    </location>
</feature>
<dbReference type="PROSITE" id="PS50110">
    <property type="entry name" value="RESPONSE_REGULATORY"/>
    <property type="match status" value="1"/>
</dbReference>
<dbReference type="InterPro" id="IPR041522">
    <property type="entry name" value="CdaR_GGDEF"/>
</dbReference>
<evidence type="ECO:0000259" key="5">
    <source>
        <dbReference type="PROSITE" id="PS01124"/>
    </source>
</evidence>
<evidence type="ECO:0000259" key="6">
    <source>
        <dbReference type="PROSITE" id="PS50110"/>
    </source>
</evidence>
<dbReference type="PROSITE" id="PS50887">
    <property type="entry name" value="GGDEF"/>
    <property type="match status" value="1"/>
</dbReference>
<keyword evidence="4" id="KW-0597">Phosphoprotein</keyword>
<dbReference type="Pfam" id="PF17853">
    <property type="entry name" value="GGDEF_2"/>
    <property type="match status" value="1"/>
</dbReference>
<dbReference type="Pfam" id="PF12833">
    <property type="entry name" value="HTH_18"/>
    <property type="match status" value="1"/>
</dbReference>
<dbReference type="Gene3D" id="3.30.70.270">
    <property type="match status" value="1"/>
</dbReference>
<dbReference type="Proteomes" id="UP000317036">
    <property type="component" value="Unassembled WGS sequence"/>
</dbReference>
<keyword evidence="3" id="KW-0804">Transcription</keyword>
<dbReference type="GO" id="GO:0000160">
    <property type="term" value="P:phosphorelay signal transduction system"/>
    <property type="evidence" value="ECO:0007669"/>
    <property type="project" value="InterPro"/>
</dbReference>
<proteinExistence type="predicted"/>
<feature type="domain" description="HTH araC/xylS-type" evidence="5">
    <location>
        <begin position="441"/>
        <end position="539"/>
    </location>
</feature>
<evidence type="ECO:0000256" key="4">
    <source>
        <dbReference type="PROSITE-ProRule" id="PRU00169"/>
    </source>
</evidence>
<keyword evidence="1" id="KW-0805">Transcription regulation</keyword>
<dbReference type="SUPFAM" id="SSF55073">
    <property type="entry name" value="Nucleotide cyclase"/>
    <property type="match status" value="1"/>
</dbReference>
<name>A0A559K6Y8_9BACL</name>